<organism evidence="2 3">
    <name type="scientific">Holothuria leucospilota</name>
    <name type="common">Black long sea cucumber</name>
    <name type="synonym">Mertensiothuria leucospilota</name>
    <dbReference type="NCBI Taxonomy" id="206669"/>
    <lineage>
        <taxon>Eukaryota</taxon>
        <taxon>Metazoa</taxon>
        <taxon>Echinodermata</taxon>
        <taxon>Eleutherozoa</taxon>
        <taxon>Echinozoa</taxon>
        <taxon>Holothuroidea</taxon>
        <taxon>Aspidochirotacea</taxon>
        <taxon>Aspidochirotida</taxon>
        <taxon>Holothuriidae</taxon>
        <taxon>Holothuria</taxon>
    </lineage>
</organism>
<feature type="compositionally biased region" description="Polar residues" evidence="1">
    <location>
        <begin position="201"/>
        <end position="215"/>
    </location>
</feature>
<feature type="compositionally biased region" description="Basic and acidic residues" evidence="1">
    <location>
        <begin position="78"/>
        <end position="90"/>
    </location>
</feature>
<gene>
    <name evidence="2" type="ORF">HOLleu_27144</name>
</gene>
<protein>
    <submittedName>
        <fullName evidence="2">Uncharacterized protein</fullName>
    </submittedName>
</protein>
<dbReference type="EMBL" id="JAIZAY010000013">
    <property type="protein sequence ID" value="KAJ8030673.1"/>
    <property type="molecule type" value="Genomic_DNA"/>
</dbReference>
<feature type="region of interest" description="Disordered" evidence="1">
    <location>
        <begin position="201"/>
        <end position="222"/>
    </location>
</feature>
<dbReference type="Proteomes" id="UP001152320">
    <property type="component" value="Chromosome 13"/>
</dbReference>
<feature type="compositionally biased region" description="Basic residues" evidence="1">
    <location>
        <begin position="91"/>
        <end position="127"/>
    </location>
</feature>
<sequence>MPSWYSSWYGCRTTGRKAQVLTSKSCACFMGTRKKSKKARSRSRSRSRDSDYSDKYRGSRSKRSSRRRSSSRSSSSDSRGDRYRSRSRTPEKRRKKRSRRRSRSTSRSKQRRKSRSRSRERFHKPGSRSKDNSGTSSPAVFKEQQVKETVESPKDVTNADAQLREQGILTSMTKNEILTQKEEKERQKKLAAIEKEGFRMQSFQSSAQTGKTLSASKEEKEERWFQRIKALRKQRLEGKPVPIRNDR</sequence>
<accession>A0A9Q1H2I9</accession>
<evidence type="ECO:0000313" key="2">
    <source>
        <dbReference type="EMBL" id="KAJ8030673.1"/>
    </source>
</evidence>
<dbReference type="OrthoDB" id="9946564at2759"/>
<feature type="compositionally biased region" description="Basic residues" evidence="1">
    <location>
        <begin position="58"/>
        <end position="70"/>
    </location>
</feature>
<keyword evidence="3" id="KW-1185">Reference proteome</keyword>
<feature type="compositionally biased region" description="Basic residues" evidence="1">
    <location>
        <begin position="32"/>
        <end position="45"/>
    </location>
</feature>
<comment type="caution">
    <text evidence="2">The sequence shown here is derived from an EMBL/GenBank/DDBJ whole genome shotgun (WGS) entry which is preliminary data.</text>
</comment>
<feature type="compositionally biased region" description="Basic and acidic residues" evidence="1">
    <location>
        <begin position="46"/>
        <end position="57"/>
    </location>
</feature>
<name>A0A9Q1H2I9_HOLLE</name>
<dbReference type="AlphaFoldDB" id="A0A9Q1H2I9"/>
<reference evidence="2" key="1">
    <citation type="submission" date="2021-10" db="EMBL/GenBank/DDBJ databases">
        <title>Tropical sea cucumber genome reveals ecological adaptation and Cuvierian tubules defense mechanism.</title>
        <authorList>
            <person name="Chen T."/>
        </authorList>
    </citation>
    <scope>NUCLEOTIDE SEQUENCE</scope>
    <source>
        <strain evidence="2">Nanhai2018</strain>
        <tissue evidence="2">Muscle</tissue>
    </source>
</reference>
<feature type="compositionally biased region" description="Basic and acidic residues" evidence="1">
    <location>
        <begin position="144"/>
        <end position="154"/>
    </location>
</feature>
<feature type="region of interest" description="Disordered" evidence="1">
    <location>
        <begin position="24"/>
        <end position="163"/>
    </location>
</feature>
<evidence type="ECO:0000313" key="3">
    <source>
        <dbReference type="Proteomes" id="UP001152320"/>
    </source>
</evidence>
<proteinExistence type="predicted"/>
<evidence type="ECO:0000256" key="1">
    <source>
        <dbReference type="SAM" id="MobiDB-lite"/>
    </source>
</evidence>